<organism evidence="4 5">
    <name type="scientific">Flavobacterium agricola</name>
    <dbReference type="NCBI Taxonomy" id="2870839"/>
    <lineage>
        <taxon>Bacteria</taxon>
        <taxon>Pseudomonadati</taxon>
        <taxon>Bacteroidota</taxon>
        <taxon>Flavobacteriia</taxon>
        <taxon>Flavobacteriales</taxon>
        <taxon>Flavobacteriaceae</taxon>
        <taxon>Flavobacterium</taxon>
    </lineage>
</organism>
<dbReference type="Proteomes" id="UP001163328">
    <property type="component" value="Chromosome"/>
</dbReference>
<dbReference type="Pfam" id="PF10145">
    <property type="entry name" value="PhageMin_Tail"/>
    <property type="match status" value="1"/>
</dbReference>
<gene>
    <name evidence="4" type="ORF">K5I29_02410</name>
</gene>
<evidence type="ECO:0000313" key="5">
    <source>
        <dbReference type="Proteomes" id="UP001163328"/>
    </source>
</evidence>
<keyword evidence="1" id="KW-1188">Viral release from host cell</keyword>
<sequence>MANDGIITRKDIIQDEALRWGEEYAKNVEKAIKANDQMVLLTKELGRLYKELEKVQNKSELVKKQEEFNKVMKETTQEAKKIHEAEIANEKIKQEKIKTLREEAIAEQKLAQEKQKTIAATVRAEEVERKANVAKEKGTKLTIEERVQNEQNNRILKQQAMEKLGLVGAYQKLNKERTEAKRKVMDLIASESASTAEIKKAQVEFDKLDKKVRKADKAVGDFTKNVGNYPFRSIASNIRDLVGAFGVTLGIAAFANAVKNAWKTVKEFDTAITELSAVTEIPKKQLGSLKNTIIDVSKTSVNSATDVAKLAVELSKLGASTTQIEAMIETVDRFSVAMEASGEDSARFLLGVMNSFGASAEESERYGDVMAQAANISALGFEELKNTLKTFAPVANAANLSIERASALAGVLVDNNIEATTAGTSLRSIFIRLASSGLSYSEAMAKINNSTDKLSTATQLFGRESATSALILAQNNEKLAEYEEKLNDSTGALEALNETKMDSLENQIGALKSAWTGFILSIENGDGAISKFVKNSIKGLNWMIDKLTEANKDWETLKEEAYKKSFESTNDYVDEQIKSLIGMRKMNEIIKETGMSIKEANIATNEYFKANKKELSELIALEKEGFKGSSLHTSILKVADKDFDLLQEKYSKQRAIVEKIREDIDNGSLLGNVFLKRREMLELEEEKLNKLEYSIRAQQGKFEALIAYGNKTNPVVINESTPEQAENARKAREEAEKKRLAMLKKAFEEEHQLNIWRLNRTKELNQEVVDDENATIDERIEAYLRIQELDQAIARETAEYKLRQLTEFTEGARKLSKSEIDALLDNASTRKDLTDAEQLILDELQAKRDDINKRQEKNLQNLIDLEAKRITDGVEKELSGLKNEENKDLTAENNAYKQQLELYGYTEQAEEEHQKRLLEIKNRYLKQGLQAEIDAYDQIVANADLSQDAKEKAAEKSLELKRQLSELELEVVRSAGEKELQLELQKEEFIKELRENAKQATIELVNTIFEAKIQKIDDEIRKNEEYYARQIELAGEDKVQRELLEAEAEKKRQDLEKKKRQEQTKQAIFNKSVKLIEIGWATALGIMNAVSLFPLTGGMPWSAIVAGIGAAQAASVIASPIPKYKTGRKGGPKEKAILGDGGVPEVLERKRGGFEITPAYDTLYQLEQGDVVHKSVDDFFKSKLNHLNRNLWDSQSKMDKYQESIILNIPGGTELLDEMKKNTAAIKKSKPTIVQSGNFDINYELWRMNQIKWNN</sequence>
<evidence type="ECO:0000313" key="4">
    <source>
        <dbReference type="EMBL" id="UYW01797.1"/>
    </source>
</evidence>
<evidence type="ECO:0000256" key="2">
    <source>
        <dbReference type="SAM" id="Coils"/>
    </source>
</evidence>
<dbReference type="PANTHER" id="PTHR37813:SF1">
    <property type="entry name" value="FELS-2 PROPHAGE PROTEIN"/>
    <property type="match status" value="1"/>
</dbReference>
<dbReference type="InterPro" id="IPR010090">
    <property type="entry name" value="Phage_tape_meas"/>
</dbReference>
<dbReference type="PANTHER" id="PTHR37813">
    <property type="entry name" value="FELS-2 PROPHAGE PROTEIN"/>
    <property type="match status" value="1"/>
</dbReference>
<dbReference type="NCBIfam" id="TIGR01760">
    <property type="entry name" value="tape_meas_TP901"/>
    <property type="match status" value="1"/>
</dbReference>
<feature type="coiled-coil region" evidence="2">
    <location>
        <begin position="950"/>
        <end position="1010"/>
    </location>
</feature>
<keyword evidence="2" id="KW-0175">Coiled coil</keyword>
<accession>A0ABY6M1Z3</accession>
<dbReference type="EMBL" id="CP081495">
    <property type="protein sequence ID" value="UYW01797.1"/>
    <property type="molecule type" value="Genomic_DNA"/>
</dbReference>
<feature type="domain" description="Phage tail tape measure protein" evidence="3">
    <location>
        <begin position="291"/>
        <end position="455"/>
    </location>
</feature>
<feature type="coiled-coil region" evidence="2">
    <location>
        <begin position="170"/>
        <end position="218"/>
    </location>
</feature>
<protein>
    <submittedName>
        <fullName evidence="4">Phage tail tape measure protein</fullName>
    </submittedName>
</protein>
<feature type="coiled-coil region" evidence="2">
    <location>
        <begin position="681"/>
        <end position="750"/>
    </location>
</feature>
<evidence type="ECO:0000256" key="1">
    <source>
        <dbReference type="ARBA" id="ARBA00022612"/>
    </source>
</evidence>
<reference evidence="4" key="1">
    <citation type="submission" date="2021-08" db="EMBL/GenBank/DDBJ databases">
        <title>Flavobacterium sp. strain CC-SYL302.</title>
        <authorList>
            <person name="Lin S.-Y."/>
            <person name="Lee T.-H."/>
            <person name="Young C.-C."/>
        </authorList>
    </citation>
    <scope>NUCLEOTIDE SEQUENCE</scope>
    <source>
        <strain evidence="4">CC-SYL302</strain>
    </source>
</reference>
<dbReference type="RefSeq" id="WP_264434271.1">
    <property type="nucleotide sequence ID" value="NZ_CP081495.1"/>
</dbReference>
<keyword evidence="5" id="KW-1185">Reference proteome</keyword>
<proteinExistence type="predicted"/>
<evidence type="ECO:0000259" key="3">
    <source>
        <dbReference type="Pfam" id="PF10145"/>
    </source>
</evidence>
<feature type="coiled-coil region" evidence="2">
    <location>
        <begin position="1036"/>
        <end position="1065"/>
    </location>
</feature>
<feature type="coiled-coil region" evidence="2">
    <location>
        <begin position="38"/>
        <end position="117"/>
    </location>
</feature>
<feature type="coiled-coil region" evidence="2">
    <location>
        <begin position="472"/>
        <end position="499"/>
    </location>
</feature>
<name>A0ABY6M1Z3_9FLAO</name>